<sequence length="245" mass="27439">MSLTKLLAIAGFGLILGGCQSLLPQQEPLQPKRVAWEHRLPGCAGESCPLVNIDTLKFANNPQLDELVEKRLLSMTQNSPDAPQPTSLQSFEKDFLQNAEPGWKTYLQAKLIDQHDDVAVIEFSSYIDTGGNHGMPGRGFINYDRDTGKVLTLNDILLPSRSGAFWAQVEQAHKRWLAKNQLDKDPSFVKDWPFRETQNIALTRDQLLLKYDVLTLGPYSNGHPSLTIPYAQLKGILKPEFLPES</sequence>
<dbReference type="InterPro" id="IPR021729">
    <property type="entry name" value="DUF3298"/>
</dbReference>
<dbReference type="Gene3D" id="3.90.640.20">
    <property type="entry name" value="Heat-shock cognate protein, ATPase"/>
    <property type="match status" value="1"/>
</dbReference>
<organism evidence="2">
    <name type="scientific">Pseudomonas marincola</name>
    <dbReference type="NCBI Taxonomy" id="437900"/>
    <lineage>
        <taxon>Bacteria</taxon>
        <taxon>Pseudomonadati</taxon>
        <taxon>Pseudomonadota</taxon>
        <taxon>Gammaproteobacteria</taxon>
        <taxon>Pseudomonadales</taxon>
        <taxon>Pseudomonadaceae</taxon>
        <taxon>Pseudomonas</taxon>
    </lineage>
</organism>
<gene>
    <name evidence="2" type="ORF">PMYSY11_1138</name>
</gene>
<dbReference type="Gene3D" id="3.30.565.40">
    <property type="entry name" value="Fervidobacterium nodosum Rt17-B1 like"/>
    <property type="match status" value="1"/>
</dbReference>
<dbReference type="AlphaFoldDB" id="A0A653E0L1"/>
<accession>A0A653E0L1</accession>
<feature type="domain" description="DUF3298" evidence="1">
    <location>
        <begin position="155"/>
        <end position="230"/>
    </location>
</feature>
<name>A0A653E0L1_9PSED</name>
<proteinExistence type="predicted"/>
<dbReference type="InterPro" id="IPR037126">
    <property type="entry name" value="PdaC/RsiV-like_sf"/>
</dbReference>
<protein>
    <recommendedName>
        <fullName evidence="1">DUF3298 domain-containing protein</fullName>
    </recommendedName>
</protein>
<dbReference type="EMBL" id="LR215729">
    <property type="protein sequence ID" value="VEV96185.1"/>
    <property type="molecule type" value="Genomic_DNA"/>
</dbReference>
<dbReference type="RefSeq" id="WP_150547786.1">
    <property type="nucleotide sequence ID" value="NZ_LR215729.2"/>
</dbReference>
<dbReference type="Pfam" id="PF11738">
    <property type="entry name" value="DUF3298"/>
    <property type="match status" value="1"/>
</dbReference>
<reference evidence="2" key="1">
    <citation type="submission" date="2019-02" db="EMBL/GenBank/DDBJ databases">
        <authorList>
            <consortium name="Genoscope - CEA"/>
            <person name="William W."/>
        </authorList>
    </citation>
    <scope>NUCLEOTIDE SEQUENCE [LARGE SCALE GENOMIC DNA]</scope>
    <source>
        <strain evidence="2">YSy11</strain>
    </source>
</reference>
<evidence type="ECO:0000313" key="2">
    <source>
        <dbReference type="EMBL" id="VEV96185.1"/>
    </source>
</evidence>
<dbReference type="PROSITE" id="PS51257">
    <property type="entry name" value="PROKAR_LIPOPROTEIN"/>
    <property type="match status" value="1"/>
</dbReference>
<evidence type="ECO:0000259" key="1">
    <source>
        <dbReference type="Pfam" id="PF11738"/>
    </source>
</evidence>